<gene>
    <name evidence="1" type="ORF">SBA5_580041</name>
</gene>
<evidence type="ECO:0000313" key="1">
    <source>
        <dbReference type="EMBL" id="SPE27162.1"/>
    </source>
</evidence>
<dbReference type="AlphaFoldDB" id="A0A2N9LVA0"/>
<dbReference type="Proteomes" id="UP000239735">
    <property type="component" value="Unassembled WGS sequence"/>
</dbReference>
<name>A0A2N9LVA0_9BACT</name>
<dbReference type="EMBL" id="OKRB01000117">
    <property type="protein sequence ID" value="SPE27162.1"/>
    <property type="molecule type" value="Genomic_DNA"/>
</dbReference>
<protein>
    <submittedName>
        <fullName evidence="1">Uncharacterized protein</fullName>
    </submittedName>
</protein>
<sequence>MGGRQLSQAREFISIRLDGELKAELQQAAEEGGTSASGGGGEALIVQFLPVTVGIRVGRVPQSRFNA</sequence>
<evidence type="ECO:0000313" key="2">
    <source>
        <dbReference type="Proteomes" id="UP000239735"/>
    </source>
</evidence>
<accession>A0A2N9LVA0</accession>
<organism evidence="1 2">
    <name type="scientific">Candidatus Sulfuritelmatomonas gaucii</name>
    <dbReference type="NCBI Taxonomy" id="2043161"/>
    <lineage>
        <taxon>Bacteria</taxon>
        <taxon>Pseudomonadati</taxon>
        <taxon>Acidobacteriota</taxon>
        <taxon>Terriglobia</taxon>
        <taxon>Terriglobales</taxon>
        <taxon>Acidobacteriaceae</taxon>
        <taxon>Candidatus Sulfuritelmatomonas</taxon>
    </lineage>
</organism>
<reference evidence="2" key="1">
    <citation type="submission" date="2018-02" db="EMBL/GenBank/DDBJ databases">
        <authorList>
            <person name="Hausmann B."/>
        </authorList>
    </citation>
    <scope>NUCLEOTIDE SEQUENCE [LARGE SCALE GENOMIC DNA]</scope>
    <source>
        <strain evidence="2">Peat soil MAG SbA5</strain>
    </source>
</reference>
<proteinExistence type="predicted"/>